<dbReference type="InterPro" id="IPR025178">
    <property type="entry name" value="Lnb_N"/>
</dbReference>
<evidence type="ECO:0000259" key="2">
    <source>
        <dbReference type="Pfam" id="PF13387"/>
    </source>
</evidence>
<name>A0A383S064_9PSED</name>
<feature type="signal peptide" evidence="1">
    <location>
        <begin position="1"/>
        <end position="19"/>
    </location>
</feature>
<protein>
    <recommendedName>
        <fullName evidence="2">Lnb N-terminal periplasmic domain-containing protein</fullName>
    </recommendedName>
</protein>
<dbReference type="PROSITE" id="PS51257">
    <property type="entry name" value="PROKAR_LIPOPROTEIN"/>
    <property type="match status" value="1"/>
</dbReference>
<dbReference type="Proteomes" id="UP000263595">
    <property type="component" value="Unassembled WGS sequence"/>
</dbReference>
<dbReference type="RefSeq" id="WP_119144823.1">
    <property type="nucleotide sequence ID" value="NZ_CBCSFL010000034.1"/>
</dbReference>
<reference evidence="4" key="1">
    <citation type="submission" date="2018-08" db="EMBL/GenBank/DDBJ databases">
        <authorList>
            <person name="Blom J."/>
        </authorList>
    </citation>
    <scope>NUCLEOTIDE SEQUENCE [LARGE SCALE GENOMIC DNA]</scope>
    <source>
        <strain evidence="4">CCOS 865</strain>
    </source>
</reference>
<evidence type="ECO:0000256" key="1">
    <source>
        <dbReference type="SAM" id="SignalP"/>
    </source>
</evidence>
<dbReference type="EMBL" id="UNOZ01000030">
    <property type="protein sequence ID" value="SYX92091.1"/>
    <property type="molecule type" value="Genomic_DNA"/>
</dbReference>
<feature type="chain" id="PRO_5016723518" description="Lnb N-terminal periplasmic domain-containing protein" evidence="1">
    <location>
        <begin position="20"/>
        <end position="520"/>
    </location>
</feature>
<gene>
    <name evidence="3" type="ORF">CCOS865_04376</name>
</gene>
<proteinExistence type="predicted"/>
<dbReference type="Pfam" id="PF13387">
    <property type="entry name" value="Lnb_N"/>
    <property type="match status" value="1"/>
</dbReference>
<sequence length="520" mass="57623">MRHLLAAGLLAGLAALLLGCTGHIPPAQDSHSACQRTAQCDDWQRYEPALQAFLRGSMANAGSAQHPQADPHQAYLKLKARYLTDPQFACRQPLSHRYLQSLWQLPPSADPCLGPVPFRVKGLTSMENVRWVDPQRVQAVQLLFMGESQQPFSRFGHVALRLVVCAPERVRVGPECAEDVFDHIVLSFAAGIADPTLSLWKGLTGGYAIGLFATDFHDVYQQYTIDEFRSLSALPIVLDDRQKDFLVRALSEVHWHYSNDYRFFSHNCASELQWALNSSTQAFAVDAQPLLPTPRVRPDRLFADAQRQPRFQAAVLDNLKTAEAGGYYFPSAEPYYQHAYTLLAERLAGPEMRAIDGPEGWLAAGSAFRAEQLQLLTQPSMGSPRSALDAYLVLETWAVRKMQRALVNALLVEHGEALLKRMQQHGETHSAPALSCMQALLMPASQQTSETGIPEATSALLAPRCAASQQDLAPGWTTLIAPLLRDDPSFARYQQGLAEIQAALRNIEIAQHTRNARPKE</sequence>
<evidence type="ECO:0000313" key="3">
    <source>
        <dbReference type="EMBL" id="SYX92091.1"/>
    </source>
</evidence>
<feature type="domain" description="Lnb N-terminal periplasmic" evidence="2">
    <location>
        <begin position="132"/>
        <end position="286"/>
    </location>
</feature>
<organism evidence="3 4">
    <name type="scientific">Pseudomonas reidholzensis</name>
    <dbReference type="NCBI Taxonomy" id="1785162"/>
    <lineage>
        <taxon>Bacteria</taxon>
        <taxon>Pseudomonadati</taxon>
        <taxon>Pseudomonadota</taxon>
        <taxon>Gammaproteobacteria</taxon>
        <taxon>Pseudomonadales</taxon>
        <taxon>Pseudomonadaceae</taxon>
        <taxon>Pseudomonas</taxon>
    </lineage>
</organism>
<accession>A0A383S064</accession>
<dbReference type="OrthoDB" id="9759948at2"/>
<keyword evidence="1" id="KW-0732">Signal</keyword>
<dbReference type="AlphaFoldDB" id="A0A383S064"/>
<evidence type="ECO:0000313" key="4">
    <source>
        <dbReference type="Proteomes" id="UP000263595"/>
    </source>
</evidence>
<keyword evidence="4" id="KW-1185">Reference proteome</keyword>